<accession>A0A3E2GRL2</accession>
<dbReference type="InterPro" id="IPR051678">
    <property type="entry name" value="AGP_Transferase"/>
</dbReference>
<name>A0A3E2GRL2_SCYLI</name>
<dbReference type="Proteomes" id="UP000258309">
    <property type="component" value="Unassembled WGS sequence"/>
</dbReference>
<dbReference type="EMBL" id="NCSJ02000606">
    <property type="protein sequence ID" value="RFU23795.1"/>
    <property type="molecule type" value="Genomic_DNA"/>
</dbReference>
<evidence type="ECO:0008006" key="3">
    <source>
        <dbReference type="Google" id="ProtNLM"/>
    </source>
</evidence>
<feature type="non-terminal residue" evidence="1">
    <location>
        <position position="284"/>
    </location>
</feature>
<protein>
    <recommendedName>
        <fullName evidence="3">Aminoglycoside phosphotransferase domain-containing protein</fullName>
    </recommendedName>
</protein>
<dbReference type="Gene3D" id="3.90.1200.10">
    <property type="match status" value="1"/>
</dbReference>
<dbReference type="PANTHER" id="PTHR21310">
    <property type="entry name" value="AMINOGLYCOSIDE PHOSPHOTRANSFERASE-RELATED-RELATED"/>
    <property type="match status" value="1"/>
</dbReference>
<dbReference type="PANTHER" id="PTHR21310:SF37">
    <property type="entry name" value="AMINOGLYCOSIDE PHOSPHOTRANSFERASE DOMAIN-CONTAINING PROTEIN"/>
    <property type="match status" value="1"/>
</dbReference>
<gene>
    <name evidence="1" type="ORF">B7463_g12543</name>
</gene>
<comment type="caution">
    <text evidence="1">The sequence shown here is derived from an EMBL/GenBank/DDBJ whole genome shotgun (WGS) entry which is preliminary data.</text>
</comment>
<evidence type="ECO:0000313" key="2">
    <source>
        <dbReference type="Proteomes" id="UP000258309"/>
    </source>
</evidence>
<sequence length="284" mass="32806">MALVKSLCISGNYSPKFPAISCAYLQNDKDFVVGRRPLTFNINELVTSANLAPTDVPTSTFQSAADYFEALAEQHLSHLQNQRNDAVTDEADCQKKFVARCLFRKITRNISVEHGSYRLYCDDFRPSNIIVDVKRFYVNAVIDWEFTYVAPAEFTYVAPWWLMLQSPEDWDSDSNLNDFLSRYKPRLNLFLEVLRSCEDEKISEGTLLDSQRLAACMESSMENGLFWNFLDKMYYGPLESIEDRIQLLDEQERKELGEIFLVKVEQAREGKLDENYSTDALVDL</sequence>
<dbReference type="OrthoDB" id="4132742at2759"/>
<dbReference type="OMA" id="FNMNELM"/>
<feature type="non-terminal residue" evidence="1">
    <location>
        <position position="1"/>
    </location>
</feature>
<proteinExistence type="predicted"/>
<evidence type="ECO:0000313" key="1">
    <source>
        <dbReference type="EMBL" id="RFU23795.1"/>
    </source>
</evidence>
<dbReference type="STRING" id="5539.A0A3E2GRL2"/>
<reference evidence="1 2" key="1">
    <citation type="submission" date="2018-05" db="EMBL/GenBank/DDBJ databases">
        <title>Draft genome sequence of Scytalidium lignicola DSM 105466, a ubiquitous saprotrophic fungus.</title>
        <authorList>
            <person name="Buettner E."/>
            <person name="Gebauer A.M."/>
            <person name="Hofrichter M."/>
            <person name="Liers C."/>
            <person name="Kellner H."/>
        </authorList>
    </citation>
    <scope>NUCLEOTIDE SEQUENCE [LARGE SCALE GENOMIC DNA]</scope>
    <source>
        <strain evidence="1 2">DSM 105466</strain>
    </source>
</reference>
<dbReference type="AlphaFoldDB" id="A0A3E2GRL2"/>
<organism evidence="1 2">
    <name type="scientific">Scytalidium lignicola</name>
    <name type="common">Hyphomycete</name>
    <dbReference type="NCBI Taxonomy" id="5539"/>
    <lineage>
        <taxon>Eukaryota</taxon>
        <taxon>Fungi</taxon>
        <taxon>Dikarya</taxon>
        <taxon>Ascomycota</taxon>
        <taxon>Pezizomycotina</taxon>
        <taxon>Leotiomycetes</taxon>
        <taxon>Leotiomycetes incertae sedis</taxon>
        <taxon>Scytalidium</taxon>
    </lineage>
</organism>
<keyword evidence="2" id="KW-1185">Reference proteome</keyword>